<evidence type="ECO:0000313" key="2">
    <source>
        <dbReference type="Proteomes" id="UP000476411"/>
    </source>
</evidence>
<evidence type="ECO:0008006" key="3">
    <source>
        <dbReference type="Google" id="ProtNLM"/>
    </source>
</evidence>
<gene>
    <name evidence="1" type="ORF">GWR21_07965</name>
</gene>
<protein>
    <recommendedName>
        <fullName evidence="3">Carboxypeptidase regulatory-like domain-containing protein</fullName>
    </recommendedName>
</protein>
<organism evidence="1 2">
    <name type="scientific">Chitinophaga agri</name>
    <dbReference type="NCBI Taxonomy" id="2703787"/>
    <lineage>
        <taxon>Bacteria</taxon>
        <taxon>Pseudomonadati</taxon>
        <taxon>Bacteroidota</taxon>
        <taxon>Chitinophagia</taxon>
        <taxon>Chitinophagales</taxon>
        <taxon>Chitinophagaceae</taxon>
        <taxon>Chitinophaga</taxon>
    </lineage>
</organism>
<proteinExistence type="predicted"/>
<reference evidence="1 2" key="1">
    <citation type="submission" date="2020-01" db="EMBL/GenBank/DDBJ databases">
        <title>Complete genome sequence of Chitinophaga sp. H33E-04 isolated from quinoa roots.</title>
        <authorList>
            <person name="Weon H.-Y."/>
            <person name="Lee S.A."/>
        </authorList>
    </citation>
    <scope>NUCLEOTIDE SEQUENCE [LARGE SCALE GENOMIC DNA]</scope>
    <source>
        <strain evidence="1 2">H33E-04</strain>
    </source>
</reference>
<keyword evidence="2" id="KW-1185">Reference proteome</keyword>
<accession>A0A6B9ZBM7</accession>
<dbReference type="KEGG" id="chih:GWR21_07965"/>
<evidence type="ECO:0000313" key="1">
    <source>
        <dbReference type="EMBL" id="QHS59526.1"/>
    </source>
</evidence>
<dbReference type="AlphaFoldDB" id="A0A6B9ZBM7"/>
<dbReference type="Proteomes" id="UP000476411">
    <property type="component" value="Chromosome"/>
</dbReference>
<name>A0A6B9ZBM7_9BACT</name>
<sequence length="288" mass="33244">MCYLLIGNISALMSDDCMEPLVNARLRVYLPDGQYPKRNNPKTDIFYGPGQLTKAQVDAKRDRLLAEARLDERGNFRLTWEQLHLFTEPLELDICIHHMPEQADIRGLETNYHLSTVIPQWTRSGQRYVAAYAYIIPVESWNQIRANYGTWVIAGTVRRLHTREGQTQLRLEAYNAGNHRLLGCARTDEQGRYQLRFSKKELTSSLMLVGEPREQLGPDIYFKVYRDKQLIWEEDPRTAMMPGRKSVAPCSTININIRESTFRKISGYVPGWLSNWAVAGRKSSLVDH</sequence>
<dbReference type="RefSeq" id="WP_162331221.1">
    <property type="nucleotide sequence ID" value="NZ_CP048113.1"/>
</dbReference>
<dbReference type="EMBL" id="CP048113">
    <property type="protein sequence ID" value="QHS59526.1"/>
    <property type="molecule type" value="Genomic_DNA"/>
</dbReference>